<dbReference type="Proteomes" id="UP000029643">
    <property type="component" value="Unassembled WGS sequence"/>
</dbReference>
<feature type="coiled-coil region" evidence="1">
    <location>
        <begin position="42"/>
        <end position="69"/>
    </location>
</feature>
<keyword evidence="2" id="KW-0472">Membrane</keyword>
<reference evidence="3 4" key="1">
    <citation type="journal article" date="2014" name="Genome Announc.">
        <title>Draft Genome Sequences of Marine Flavobacterium Algibacter lectus Strains SS8 and NR4.</title>
        <authorList>
            <person name="Takatani N."/>
            <person name="Nakanishi M."/>
            <person name="Meirelles P."/>
            <person name="Mino S."/>
            <person name="Suda W."/>
            <person name="Oshima K."/>
            <person name="Hattori M."/>
            <person name="Ohkuma M."/>
            <person name="Hosokawa M."/>
            <person name="Miyashita K."/>
            <person name="Thompson F.L."/>
            <person name="Niwa A."/>
            <person name="Sawabe T."/>
            <person name="Sawabe T."/>
        </authorList>
    </citation>
    <scope>NUCLEOTIDE SEQUENCE [LARGE SCALE GENOMIC DNA]</scope>
    <source>
        <strain evidence="4">JCM19274</strain>
    </source>
</reference>
<evidence type="ECO:0000313" key="3">
    <source>
        <dbReference type="EMBL" id="GAL80385.1"/>
    </source>
</evidence>
<keyword evidence="1" id="KW-0175">Coiled coil</keyword>
<evidence type="ECO:0000256" key="2">
    <source>
        <dbReference type="SAM" id="Phobius"/>
    </source>
</evidence>
<dbReference type="AlphaFoldDB" id="A0A090WTE4"/>
<gene>
    <name evidence="3" type="ORF">JCM19274_675</name>
</gene>
<comment type="caution">
    <text evidence="3">The sequence shown here is derived from an EMBL/GenBank/DDBJ whole genome shotgun (WGS) entry which is preliminary data.</text>
</comment>
<name>A0A090WTE4_9FLAO</name>
<feature type="transmembrane region" description="Helical" evidence="2">
    <location>
        <begin position="108"/>
        <end position="126"/>
    </location>
</feature>
<evidence type="ECO:0000313" key="4">
    <source>
        <dbReference type="Proteomes" id="UP000029643"/>
    </source>
</evidence>
<sequence length="162" mass="18910">MIQAKHCDLCEFPKRNLKTGLHCGLTDKKPDFKVSCSKIKFSNEFKNYLLELQNQIEKLKKRKTSVYVKFLLISTIGLIVIFKSHSLLVIVFKMELSYSSWRYFEDTYLIYLVGAAILSIALRLMLQYRKASKDLKSEKTEINTVLNKYNLNIESLINSDKK</sequence>
<evidence type="ECO:0000256" key="1">
    <source>
        <dbReference type="SAM" id="Coils"/>
    </source>
</evidence>
<dbReference type="EMBL" id="BBNU01000010">
    <property type="protein sequence ID" value="GAL80385.1"/>
    <property type="molecule type" value="Genomic_DNA"/>
</dbReference>
<organism evidence="3 4">
    <name type="scientific">Algibacter lectus</name>
    <dbReference type="NCBI Taxonomy" id="221126"/>
    <lineage>
        <taxon>Bacteria</taxon>
        <taxon>Pseudomonadati</taxon>
        <taxon>Bacteroidota</taxon>
        <taxon>Flavobacteriia</taxon>
        <taxon>Flavobacteriales</taxon>
        <taxon>Flavobacteriaceae</taxon>
        <taxon>Algibacter</taxon>
    </lineage>
</organism>
<accession>A0A090WTE4</accession>
<keyword evidence="2" id="KW-0812">Transmembrane</keyword>
<proteinExistence type="predicted"/>
<protein>
    <submittedName>
        <fullName evidence="3">Uncharacterized protein</fullName>
    </submittedName>
</protein>
<feature type="transmembrane region" description="Helical" evidence="2">
    <location>
        <begin position="66"/>
        <end position="88"/>
    </location>
</feature>
<keyword evidence="2" id="KW-1133">Transmembrane helix</keyword>